<accession>A0A4Y7TAM0</accession>
<name>A0A4Y7TAM0_COPMI</name>
<sequence>MALWHSGTKPSVGPDATPEEKEEDRHRRLCALSTKHRKVFSTWPRDPDGKVFGPGETAGTGKQAPNGIEAWGNSLFDFYHVARIPVVENYITYSTSSRLLEWMKKHGETFADDQLAMAEREPEPQEVRPWPVGEAFKDIDRRVNMFKPFKDQGRTPASKVEFGLREPFVPIAAAPLLQERVPFRLLPKKLVVHDPSRLLRASYRSGDLAEEPKDWDAKPDIVSVYRLELSEEGKKKLKEEEDALEKLRKEDNKALADFLQNPTSENMPPDQGILLNTEEQEELGPSTPALFLVHGPAPIKQPIEEAHVYLSPDHLVGRGNHSYAFKVDWEVPRSMVVPDHLCDICVIEKGLTIVLKEDGPKGERRNPQWNERSGKVVEVVDFAPSVVSTAIDPSGEDILTEDGEEVLYEIQPRRLRTKKQYHGPLRVIHTGVEYQNPADGPLCKHLAEREQPPSLTASVSVVAKLSHPDDDHLPHEAKNYQTFPTHFFQHFTGFNQLRPLHDPFPVGALVPQFYGYYVPEEGNKPMIFDRKVPGSGVPGEAGRAAWKETKLKYEYRSPIMLLEYCGRAIPNDTKELSIDDRYTCASLFLRMHHAGWVQGSPYARNVLMQSGPIDTYPLDRMVNGMNERSDLRQTMFRLIDFGRSEKFDPKSGDRIAEERRVMELFKMLHYS</sequence>
<dbReference type="OrthoDB" id="5327923at2759"/>
<evidence type="ECO:0000313" key="3">
    <source>
        <dbReference type="EMBL" id="TEB31041.1"/>
    </source>
</evidence>
<feature type="region of interest" description="Disordered" evidence="2">
    <location>
        <begin position="1"/>
        <end position="26"/>
    </location>
</feature>
<evidence type="ECO:0000256" key="2">
    <source>
        <dbReference type="SAM" id="MobiDB-lite"/>
    </source>
</evidence>
<proteinExistence type="predicted"/>
<feature type="region of interest" description="Disordered" evidence="2">
    <location>
        <begin position="43"/>
        <end position="63"/>
    </location>
</feature>
<evidence type="ECO:0000256" key="1">
    <source>
        <dbReference type="SAM" id="Coils"/>
    </source>
</evidence>
<organism evidence="3 4">
    <name type="scientific">Coprinellus micaceus</name>
    <name type="common">Glistening ink-cap mushroom</name>
    <name type="synonym">Coprinus micaceus</name>
    <dbReference type="NCBI Taxonomy" id="71717"/>
    <lineage>
        <taxon>Eukaryota</taxon>
        <taxon>Fungi</taxon>
        <taxon>Dikarya</taxon>
        <taxon>Basidiomycota</taxon>
        <taxon>Agaricomycotina</taxon>
        <taxon>Agaricomycetes</taxon>
        <taxon>Agaricomycetidae</taxon>
        <taxon>Agaricales</taxon>
        <taxon>Agaricineae</taxon>
        <taxon>Psathyrellaceae</taxon>
        <taxon>Coprinellus</taxon>
    </lineage>
</organism>
<protein>
    <recommendedName>
        <fullName evidence="5">Protein kinase domain-containing protein</fullName>
    </recommendedName>
</protein>
<dbReference type="EMBL" id="QPFP01000020">
    <property type="protein sequence ID" value="TEB31041.1"/>
    <property type="molecule type" value="Genomic_DNA"/>
</dbReference>
<comment type="caution">
    <text evidence="3">The sequence shown here is derived from an EMBL/GenBank/DDBJ whole genome shotgun (WGS) entry which is preliminary data.</text>
</comment>
<dbReference type="STRING" id="71717.A0A4Y7TAM0"/>
<keyword evidence="1" id="KW-0175">Coiled coil</keyword>
<gene>
    <name evidence="3" type="ORF">FA13DRAFT_1629701</name>
</gene>
<dbReference type="AlphaFoldDB" id="A0A4Y7TAM0"/>
<evidence type="ECO:0008006" key="5">
    <source>
        <dbReference type="Google" id="ProtNLM"/>
    </source>
</evidence>
<feature type="coiled-coil region" evidence="1">
    <location>
        <begin position="227"/>
        <end position="257"/>
    </location>
</feature>
<keyword evidence="4" id="KW-1185">Reference proteome</keyword>
<evidence type="ECO:0000313" key="4">
    <source>
        <dbReference type="Proteomes" id="UP000298030"/>
    </source>
</evidence>
<dbReference type="Proteomes" id="UP000298030">
    <property type="component" value="Unassembled WGS sequence"/>
</dbReference>
<reference evidence="3 4" key="1">
    <citation type="journal article" date="2019" name="Nat. Ecol. Evol.">
        <title>Megaphylogeny resolves global patterns of mushroom evolution.</title>
        <authorList>
            <person name="Varga T."/>
            <person name="Krizsan K."/>
            <person name="Foldi C."/>
            <person name="Dima B."/>
            <person name="Sanchez-Garcia M."/>
            <person name="Sanchez-Ramirez S."/>
            <person name="Szollosi G.J."/>
            <person name="Szarkandi J.G."/>
            <person name="Papp V."/>
            <person name="Albert L."/>
            <person name="Andreopoulos W."/>
            <person name="Angelini C."/>
            <person name="Antonin V."/>
            <person name="Barry K.W."/>
            <person name="Bougher N.L."/>
            <person name="Buchanan P."/>
            <person name="Buyck B."/>
            <person name="Bense V."/>
            <person name="Catcheside P."/>
            <person name="Chovatia M."/>
            <person name="Cooper J."/>
            <person name="Damon W."/>
            <person name="Desjardin D."/>
            <person name="Finy P."/>
            <person name="Geml J."/>
            <person name="Haridas S."/>
            <person name="Hughes K."/>
            <person name="Justo A."/>
            <person name="Karasinski D."/>
            <person name="Kautmanova I."/>
            <person name="Kiss B."/>
            <person name="Kocsube S."/>
            <person name="Kotiranta H."/>
            <person name="LaButti K.M."/>
            <person name="Lechner B.E."/>
            <person name="Liimatainen K."/>
            <person name="Lipzen A."/>
            <person name="Lukacs Z."/>
            <person name="Mihaltcheva S."/>
            <person name="Morgado L.N."/>
            <person name="Niskanen T."/>
            <person name="Noordeloos M.E."/>
            <person name="Ohm R.A."/>
            <person name="Ortiz-Santana B."/>
            <person name="Ovrebo C."/>
            <person name="Racz N."/>
            <person name="Riley R."/>
            <person name="Savchenko A."/>
            <person name="Shiryaev A."/>
            <person name="Soop K."/>
            <person name="Spirin V."/>
            <person name="Szebenyi C."/>
            <person name="Tomsovsky M."/>
            <person name="Tulloss R.E."/>
            <person name="Uehling J."/>
            <person name="Grigoriev I.V."/>
            <person name="Vagvolgyi C."/>
            <person name="Papp T."/>
            <person name="Martin F.M."/>
            <person name="Miettinen O."/>
            <person name="Hibbett D.S."/>
            <person name="Nagy L.G."/>
        </authorList>
    </citation>
    <scope>NUCLEOTIDE SEQUENCE [LARGE SCALE GENOMIC DNA]</scope>
    <source>
        <strain evidence="3 4">FP101781</strain>
    </source>
</reference>